<evidence type="ECO:0000313" key="2">
    <source>
        <dbReference type="Proteomes" id="UP000190911"/>
    </source>
</evidence>
<reference evidence="1 2" key="1">
    <citation type="submission" date="2016-11" db="EMBL/GenBank/DDBJ databases">
        <authorList>
            <person name="Jaros S."/>
            <person name="Januszkiewicz K."/>
            <person name="Wedrychowicz H."/>
        </authorList>
    </citation>
    <scope>NUCLEOTIDE SEQUENCE [LARGE SCALE GENOMIC DNA]</scope>
    <source>
        <strain evidence="1 2">ACAM 12</strain>
    </source>
</reference>
<dbReference type="STRING" id="29571.SAMN05878437_1031"/>
<protein>
    <submittedName>
        <fullName evidence="1">Uncharacterized protein</fullName>
    </submittedName>
</protein>
<evidence type="ECO:0000313" key="1">
    <source>
        <dbReference type="EMBL" id="SHM06264.1"/>
    </source>
</evidence>
<keyword evidence="2" id="KW-1185">Reference proteome</keyword>
<name>A0A1M7FQD8_9GAMM</name>
<gene>
    <name evidence="1" type="ORF">SAMN05878437_1031</name>
</gene>
<proteinExistence type="predicted"/>
<dbReference type="InParanoid" id="A0A1M7FQD8"/>
<dbReference type="EMBL" id="LT670847">
    <property type="protein sequence ID" value="SHM06264.1"/>
    <property type="molecule type" value="Genomic_DNA"/>
</dbReference>
<dbReference type="AlphaFoldDB" id="A0A1M7FQD8"/>
<organism evidence="1 2">
    <name type="scientific">Vreelandella subglaciescola</name>
    <dbReference type="NCBI Taxonomy" id="29571"/>
    <lineage>
        <taxon>Bacteria</taxon>
        <taxon>Pseudomonadati</taxon>
        <taxon>Pseudomonadota</taxon>
        <taxon>Gammaproteobacteria</taxon>
        <taxon>Oceanospirillales</taxon>
        <taxon>Halomonadaceae</taxon>
        <taxon>Vreelandella</taxon>
    </lineage>
</organism>
<dbReference type="Proteomes" id="UP000190911">
    <property type="component" value="Chromosome I"/>
</dbReference>
<sequence length="203" mass="22816">MPYHSTAMLVASDPLYADMQLCMAISRQRNSREEMASVLRDIKLVFMWFFCSAEYFRTALFNTLSETFISGATTGEIAQDDDRRICFGAIGLDCRHLTGSCALPENARGFDLLGAQQMGSSLFDDCRNRERGWVLEIHALLVDEECGRLVGLQALKMVTCVSGVGSPHQNFSTFKGLANQWRHFRVSRIPAFPDGMSIRRKCL</sequence>
<accession>A0A1M7FQD8</accession>